<evidence type="ECO:0008006" key="3">
    <source>
        <dbReference type="Google" id="ProtNLM"/>
    </source>
</evidence>
<protein>
    <recommendedName>
        <fullName evidence="3">Polymer-forming cytoskeletal</fullName>
    </recommendedName>
</protein>
<dbReference type="AlphaFoldDB" id="A0A518FX62"/>
<gene>
    <name evidence="1" type="ORF">Pan153_56580</name>
</gene>
<dbReference type="OrthoDB" id="278546at2"/>
<evidence type="ECO:0000313" key="2">
    <source>
        <dbReference type="Proteomes" id="UP000320839"/>
    </source>
</evidence>
<dbReference type="RefSeq" id="WP_145459553.1">
    <property type="nucleotide sequence ID" value="NZ_CP036317.1"/>
</dbReference>
<evidence type="ECO:0000313" key="1">
    <source>
        <dbReference type="EMBL" id="QDV20977.1"/>
    </source>
</evidence>
<dbReference type="EMBL" id="CP036317">
    <property type="protein sequence ID" value="QDV20977.1"/>
    <property type="molecule type" value="Genomic_DNA"/>
</dbReference>
<organism evidence="1 2">
    <name type="scientific">Gimesia panareensis</name>
    <dbReference type="NCBI Taxonomy" id="2527978"/>
    <lineage>
        <taxon>Bacteria</taxon>
        <taxon>Pseudomonadati</taxon>
        <taxon>Planctomycetota</taxon>
        <taxon>Planctomycetia</taxon>
        <taxon>Planctomycetales</taxon>
        <taxon>Planctomycetaceae</taxon>
        <taxon>Gimesia</taxon>
    </lineage>
</organism>
<proteinExistence type="predicted"/>
<name>A0A518FX62_9PLAN</name>
<dbReference type="Proteomes" id="UP000320839">
    <property type="component" value="Chromosome"/>
</dbReference>
<reference evidence="1 2" key="1">
    <citation type="submission" date="2019-02" db="EMBL/GenBank/DDBJ databases">
        <title>Deep-cultivation of Planctomycetes and their phenomic and genomic characterization uncovers novel biology.</title>
        <authorList>
            <person name="Wiegand S."/>
            <person name="Jogler M."/>
            <person name="Boedeker C."/>
            <person name="Pinto D."/>
            <person name="Vollmers J."/>
            <person name="Rivas-Marin E."/>
            <person name="Kohn T."/>
            <person name="Peeters S.H."/>
            <person name="Heuer A."/>
            <person name="Rast P."/>
            <person name="Oberbeckmann S."/>
            <person name="Bunk B."/>
            <person name="Jeske O."/>
            <person name="Meyerdierks A."/>
            <person name="Storesund J.E."/>
            <person name="Kallscheuer N."/>
            <person name="Luecker S."/>
            <person name="Lage O.M."/>
            <person name="Pohl T."/>
            <person name="Merkel B.J."/>
            <person name="Hornburger P."/>
            <person name="Mueller R.-W."/>
            <person name="Bruemmer F."/>
            <person name="Labrenz M."/>
            <person name="Spormann A.M."/>
            <person name="Op den Camp H."/>
            <person name="Overmann J."/>
            <person name="Amann R."/>
            <person name="Jetten M.S.M."/>
            <person name="Mascher T."/>
            <person name="Medema M.H."/>
            <person name="Devos D.P."/>
            <person name="Kaster A.-K."/>
            <person name="Ovreas L."/>
            <person name="Rohde M."/>
            <person name="Galperin M.Y."/>
            <person name="Jogler C."/>
        </authorList>
    </citation>
    <scope>NUCLEOTIDE SEQUENCE [LARGE SCALE GENOMIC DNA]</scope>
    <source>
        <strain evidence="1 2">Pan153</strain>
    </source>
</reference>
<accession>A0A518FX62</accession>
<sequence length="235" mass="25818">MPVSNEMLIRIAHADVMMDMAFSQSLSHWLRETDGDDPRLEKPGRHDAISYFGNPVIAIEGDCTEDLVAEEGSLIHINGNLNATITLDGISNLIITGDVGPQAEIRADGICHIFIGGRFTGTIHSVGSLKVWIESNFDGVLKTGTPSTHIYTGGNFHGDILPVEKGALLYLTVDGFASQNSLNRIKDLTYTQFNASIGISDVAPGLYPQTEYFQRISNRKSANRWCVRAERRPQE</sequence>